<evidence type="ECO:0000313" key="2">
    <source>
        <dbReference type="Proteomes" id="UP001375382"/>
    </source>
</evidence>
<protein>
    <submittedName>
        <fullName evidence="1">Uncharacterized protein</fullName>
    </submittedName>
</protein>
<proteinExistence type="predicted"/>
<name>A0ABU8C4X4_9GAMM</name>
<keyword evidence="2" id="KW-1185">Reference proteome</keyword>
<dbReference type="Gene3D" id="3.40.190.10">
    <property type="entry name" value="Periplasmic binding protein-like II"/>
    <property type="match status" value="1"/>
</dbReference>
<reference evidence="1 2" key="1">
    <citation type="journal article" date="2023" name="Ecotoxicol. Environ. Saf.">
        <title>Mercury remediation potential of mercury-resistant strain Rheinheimera metallidurans sp. nov. isolated from a municipal waste dumping site.</title>
        <authorList>
            <person name="Yadav V."/>
            <person name="Manjhi A."/>
            <person name="Vadakedath N."/>
        </authorList>
    </citation>
    <scope>NUCLEOTIDE SEQUENCE [LARGE SCALE GENOMIC DNA]</scope>
    <source>
        <strain evidence="1 2">E-49</strain>
    </source>
</reference>
<dbReference type="Proteomes" id="UP001375382">
    <property type="component" value="Unassembled WGS sequence"/>
</dbReference>
<dbReference type="EMBL" id="JALAAR010000003">
    <property type="protein sequence ID" value="MEH8016582.1"/>
    <property type="molecule type" value="Genomic_DNA"/>
</dbReference>
<organism evidence="1 2">
    <name type="scientific">Rheinheimera muenzenbergensis</name>
    <dbReference type="NCBI Taxonomy" id="1193628"/>
    <lineage>
        <taxon>Bacteria</taxon>
        <taxon>Pseudomonadati</taxon>
        <taxon>Pseudomonadota</taxon>
        <taxon>Gammaproteobacteria</taxon>
        <taxon>Chromatiales</taxon>
        <taxon>Chromatiaceae</taxon>
        <taxon>Rheinheimera</taxon>
    </lineage>
</organism>
<comment type="caution">
    <text evidence="1">The sequence shown here is derived from an EMBL/GenBank/DDBJ whole genome shotgun (WGS) entry which is preliminary data.</text>
</comment>
<gene>
    <name evidence="1" type="ORF">MN202_05025</name>
</gene>
<sequence length="231" mass="25703">MSAHHIRQHARNKNRYPAAIWYQYSNHPSALGLAVVSGALTKQFSNEPLTLLSLASFSEPEIKNAGSQHRLYGFFCQDSAILALQAKANGADTYLLGLSRLANGELQALTVDVDFCHDYPELVLRIMDPLLDVPLLTRLQSETSASLLQQQTGKNSVQLKRLYGDNLLQQLQLNLTHELLSELEQLQQRLLAQGALLRGINIHHWQAPQPLSILRSERARQRAATPLGVAS</sequence>
<dbReference type="RefSeq" id="WP_335734999.1">
    <property type="nucleotide sequence ID" value="NZ_JALAAR010000003.1"/>
</dbReference>
<accession>A0ABU8C4X4</accession>
<evidence type="ECO:0000313" key="1">
    <source>
        <dbReference type="EMBL" id="MEH8016582.1"/>
    </source>
</evidence>